<accession>A0A940PTR7</accession>
<dbReference type="SUPFAM" id="SSF53067">
    <property type="entry name" value="Actin-like ATPase domain"/>
    <property type="match status" value="1"/>
</dbReference>
<dbReference type="InterPro" id="IPR043129">
    <property type="entry name" value="ATPase_NBD"/>
</dbReference>
<dbReference type="AlphaFoldDB" id="A0A940PTR7"/>
<dbReference type="InterPro" id="IPR022496">
    <property type="entry name" value="T6A_TsaB"/>
</dbReference>
<dbReference type="Pfam" id="PF00814">
    <property type="entry name" value="TsaD"/>
    <property type="match status" value="1"/>
</dbReference>
<feature type="domain" description="Gcp-like" evidence="1">
    <location>
        <begin position="53"/>
        <end position="151"/>
    </location>
</feature>
<evidence type="ECO:0000313" key="2">
    <source>
        <dbReference type="EMBL" id="MBP1327334.1"/>
    </source>
</evidence>
<dbReference type="Proteomes" id="UP000675163">
    <property type="component" value="Unassembled WGS sequence"/>
</dbReference>
<dbReference type="Gene3D" id="3.30.420.40">
    <property type="match status" value="2"/>
</dbReference>
<name>A0A940PTR7_9MICO</name>
<evidence type="ECO:0000313" key="3">
    <source>
        <dbReference type="Proteomes" id="UP000675163"/>
    </source>
</evidence>
<comment type="caution">
    <text evidence="2">The sequence shown here is derived from an EMBL/GenBank/DDBJ whole genome shotgun (WGS) entry which is preliminary data.</text>
</comment>
<proteinExistence type="predicted"/>
<sequence>MTTQLAHTQVMTTVGQAPELGERCLLAIDTSIGTSVALGCNGTVWAVASENPRGHAEAIGTLLAQVFADSGVAASRVDGVIAGMGPGPFTGLRVGIAAAQAFAAGRNAPVYGLQSHEAVALAALELGAAAEVRVVTDARRKELFLTDYRALSWAGIPEVAAGPSLMPREGYEAVPGEMWPTTIDAAGLVRLAARRLAAGITFAGDQALYLREPDVAKPGPQKRVSA</sequence>
<reference evidence="2" key="1">
    <citation type="submission" date="2021-02" db="EMBL/GenBank/DDBJ databases">
        <title>Sequencing the genomes of 1000 actinobacteria strains.</title>
        <authorList>
            <person name="Klenk H.-P."/>
        </authorList>
    </citation>
    <scope>NUCLEOTIDE SEQUENCE</scope>
    <source>
        <strain evidence="2">DSM 22850</strain>
    </source>
</reference>
<dbReference type="RefSeq" id="WP_245189969.1">
    <property type="nucleotide sequence ID" value="NZ_JAFIDA010000001.1"/>
</dbReference>
<gene>
    <name evidence="2" type="ORF">JOF28_002566</name>
</gene>
<protein>
    <submittedName>
        <fullName evidence="2">tRNA threonylcarbamoyl adenosine modification protein YeaZ</fullName>
    </submittedName>
</protein>
<dbReference type="InterPro" id="IPR000905">
    <property type="entry name" value="Gcp-like_dom"/>
</dbReference>
<dbReference type="EMBL" id="JAFIDA010000001">
    <property type="protein sequence ID" value="MBP1327334.1"/>
    <property type="molecule type" value="Genomic_DNA"/>
</dbReference>
<organism evidence="2 3">
    <name type="scientific">Leucobacter exalbidus</name>
    <dbReference type="NCBI Taxonomy" id="662960"/>
    <lineage>
        <taxon>Bacteria</taxon>
        <taxon>Bacillati</taxon>
        <taxon>Actinomycetota</taxon>
        <taxon>Actinomycetes</taxon>
        <taxon>Micrococcales</taxon>
        <taxon>Microbacteriaceae</taxon>
        <taxon>Leucobacter</taxon>
    </lineage>
</organism>
<keyword evidence="3" id="KW-1185">Reference proteome</keyword>
<dbReference type="GO" id="GO:0002949">
    <property type="term" value="P:tRNA threonylcarbamoyladenosine modification"/>
    <property type="evidence" value="ECO:0007669"/>
    <property type="project" value="InterPro"/>
</dbReference>
<dbReference type="NCBIfam" id="TIGR03725">
    <property type="entry name" value="T6A_YeaZ"/>
    <property type="match status" value="1"/>
</dbReference>
<evidence type="ECO:0000259" key="1">
    <source>
        <dbReference type="Pfam" id="PF00814"/>
    </source>
</evidence>